<reference evidence="3 4" key="1">
    <citation type="submission" date="2024-06" db="EMBL/GenBank/DDBJ databases">
        <title>Genomic Encyclopedia of Type Strains, Phase IV (KMG-IV): sequencing the most valuable type-strain genomes for metagenomic binning, comparative biology and taxonomic classification.</title>
        <authorList>
            <person name="Goeker M."/>
        </authorList>
    </citation>
    <scope>NUCLEOTIDE SEQUENCE [LARGE SCALE GENOMIC DNA]</scope>
    <source>
        <strain evidence="3 4">DSM 17809</strain>
    </source>
</reference>
<feature type="chain" id="PRO_5045099778" evidence="1">
    <location>
        <begin position="27"/>
        <end position="449"/>
    </location>
</feature>
<dbReference type="InterPro" id="IPR053145">
    <property type="entry name" value="AB_hydrolase_Est10"/>
</dbReference>
<dbReference type="PANTHER" id="PTHR43265">
    <property type="entry name" value="ESTERASE ESTD"/>
    <property type="match status" value="1"/>
</dbReference>
<keyword evidence="1" id="KW-0732">Signal</keyword>
<dbReference type="RefSeq" id="WP_354297573.1">
    <property type="nucleotide sequence ID" value="NZ_JBEPLU010000001.1"/>
</dbReference>
<evidence type="ECO:0000259" key="2">
    <source>
        <dbReference type="Pfam" id="PF12146"/>
    </source>
</evidence>
<sequence length="449" mass="47789">MFLKPLALNSLAAFALAALAPSVTQAATPSLACHIGAYRLSDGVPVVISSSGEDALRYRFLDGRSGRLFPAADGSFESGPGWSSRTPVQLRVRFGDCKAGTIRLDAREGHRIVQPVTPIRFHSGTEELYGELHLPEGGKPKAIVVLQYGSGRESAVANNFVQHLLPLKGIGVFVFDKRGTGRSTGGYTADFKVLAADMSAALQAIRARPEAARTPIGLMGESQGGWVAPLAAELSPVDFVVVSYGLAIAPSEEDHQEMLQVLKANGFGPDAVAKAEAIQKVTSQVFDSGFVHGLDELERLKALYGGEPWFKAGLGGDYTGPLTATPADQLGPVREALNFAIDLNYDPAPTLRATGDTPSLWVLAGLDTEAPSATSLEILRRLQAEGALIDIAVFPNADHGIIEVADPKSGDLAGTHAPGYFDLLSDWIVHRRLDQPFGEAVNYPRTSRR</sequence>
<keyword evidence="4" id="KW-1185">Reference proteome</keyword>
<evidence type="ECO:0000313" key="4">
    <source>
        <dbReference type="Proteomes" id="UP001549110"/>
    </source>
</evidence>
<proteinExistence type="predicted"/>
<comment type="caution">
    <text evidence="3">The sequence shown here is derived from an EMBL/GenBank/DDBJ whole genome shotgun (WGS) entry which is preliminary data.</text>
</comment>
<dbReference type="GO" id="GO:0016787">
    <property type="term" value="F:hydrolase activity"/>
    <property type="evidence" value="ECO:0007669"/>
    <property type="project" value="UniProtKB-KW"/>
</dbReference>
<feature type="domain" description="Serine aminopeptidase S33" evidence="2">
    <location>
        <begin position="139"/>
        <end position="237"/>
    </location>
</feature>
<evidence type="ECO:0000256" key="1">
    <source>
        <dbReference type="SAM" id="SignalP"/>
    </source>
</evidence>
<organism evidence="3 4">
    <name type="scientific">Phenylobacterium koreense</name>
    <dbReference type="NCBI Taxonomy" id="266125"/>
    <lineage>
        <taxon>Bacteria</taxon>
        <taxon>Pseudomonadati</taxon>
        <taxon>Pseudomonadota</taxon>
        <taxon>Alphaproteobacteria</taxon>
        <taxon>Caulobacterales</taxon>
        <taxon>Caulobacteraceae</taxon>
        <taxon>Phenylobacterium</taxon>
    </lineage>
</organism>
<feature type="signal peptide" evidence="1">
    <location>
        <begin position="1"/>
        <end position="26"/>
    </location>
</feature>
<keyword evidence="3" id="KW-0378">Hydrolase</keyword>
<dbReference type="PANTHER" id="PTHR43265:SF1">
    <property type="entry name" value="ESTERASE ESTD"/>
    <property type="match status" value="1"/>
</dbReference>
<dbReference type="InterPro" id="IPR029058">
    <property type="entry name" value="AB_hydrolase_fold"/>
</dbReference>
<gene>
    <name evidence="3" type="ORF">ABID41_002121</name>
</gene>
<dbReference type="Proteomes" id="UP001549110">
    <property type="component" value="Unassembled WGS sequence"/>
</dbReference>
<dbReference type="EMBL" id="JBEPLU010000001">
    <property type="protein sequence ID" value="MET3527026.1"/>
    <property type="molecule type" value="Genomic_DNA"/>
</dbReference>
<dbReference type="Gene3D" id="3.40.50.1820">
    <property type="entry name" value="alpha/beta hydrolase"/>
    <property type="match status" value="1"/>
</dbReference>
<dbReference type="InterPro" id="IPR022742">
    <property type="entry name" value="Hydrolase_4"/>
</dbReference>
<accession>A0ABV2EJ10</accession>
<dbReference type="SUPFAM" id="SSF53474">
    <property type="entry name" value="alpha/beta-Hydrolases"/>
    <property type="match status" value="1"/>
</dbReference>
<name>A0ABV2EJ10_9CAUL</name>
<dbReference type="Pfam" id="PF12146">
    <property type="entry name" value="Hydrolase_4"/>
    <property type="match status" value="1"/>
</dbReference>
<evidence type="ECO:0000313" key="3">
    <source>
        <dbReference type="EMBL" id="MET3527026.1"/>
    </source>
</evidence>
<protein>
    <submittedName>
        <fullName evidence="3">Dienelactone hydrolase</fullName>
    </submittedName>
</protein>